<dbReference type="InterPro" id="IPR002737">
    <property type="entry name" value="MEMO1_fam"/>
</dbReference>
<evidence type="ECO:0000313" key="4">
    <source>
        <dbReference type="Proteomes" id="UP000002593"/>
    </source>
</evidence>
<dbReference type="NCBIfam" id="TIGR04336">
    <property type="entry name" value="AmmeMemoSam_B"/>
    <property type="match status" value="1"/>
</dbReference>
<dbReference type="Proteomes" id="UP000002593">
    <property type="component" value="Chromosome"/>
</dbReference>
<dbReference type="NCBIfam" id="NF001987">
    <property type="entry name" value="PRK00782.1"/>
    <property type="match status" value="1"/>
</dbReference>
<dbReference type="Gene3D" id="3.40.830.10">
    <property type="entry name" value="LigB-like"/>
    <property type="match status" value="1"/>
</dbReference>
<name>A2BK85_HYPBU</name>
<dbReference type="HOGENOM" id="CLU_038085_2_0_2"/>
<dbReference type="EMBL" id="CP000493">
    <property type="protein sequence ID" value="ABM80396.1"/>
    <property type="molecule type" value="Genomic_DNA"/>
</dbReference>
<dbReference type="HAMAP" id="MF_00055">
    <property type="entry name" value="MEMO1"/>
    <property type="match status" value="1"/>
</dbReference>
<comment type="similarity">
    <text evidence="1 2">Belongs to the MEMO1 family.</text>
</comment>
<sequence length="297" mass="32384">MRWLVLASYAGRIIAGRRLPAVAGLFYEADAEALKAQIEAAFRHPLGPGYVPEASSERRRESLGFLVPHAGYMYSGPIAVHAYAKMALEGSAETYVIVGPNHTGLGASVSVYPGTAWSTPLGELQVDTELARVLVKASSYAELDEKAHLYEHSVEVQLPFLQYLFNARVRILPVVVYEQTPEVARDIAEALVEAVEKTGRDVVFIATSNLTHYEPYEAAVEKDKKVIDAIISLNAEELYRIVTSTPVSMCGPAAAMALIYYARLRDARGVELLKYATSGDVAGDKKSVVGYAAIRVY</sequence>
<dbReference type="EnsemblBacteria" id="ABM80396">
    <property type="protein sequence ID" value="ABM80396"/>
    <property type="gene ID" value="Hbut_0536"/>
</dbReference>
<dbReference type="eggNOG" id="arCOG01728">
    <property type="taxonomic scope" value="Archaea"/>
</dbReference>
<dbReference type="PANTHER" id="PTHR11060">
    <property type="entry name" value="PROTEIN MEMO1"/>
    <property type="match status" value="1"/>
</dbReference>
<keyword evidence="4" id="KW-1185">Reference proteome</keyword>
<dbReference type="AlphaFoldDB" id="A2BK85"/>
<dbReference type="Pfam" id="PF01875">
    <property type="entry name" value="Memo"/>
    <property type="match status" value="1"/>
</dbReference>
<dbReference type="CDD" id="cd07361">
    <property type="entry name" value="MEMO_like"/>
    <property type="match status" value="1"/>
</dbReference>
<protein>
    <recommendedName>
        <fullName evidence="2">MEMO1 family protein Hbut_0536</fullName>
    </recommendedName>
</protein>
<dbReference type="PANTHER" id="PTHR11060:SF0">
    <property type="entry name" value="PROTEIN MEMO1"/>
    <property type="match status" value="1"/>
</dbReference>
<accession>A2BK85</accession>
<evidence type="ECO:0000256" key="1">
    <source>
        <dbReference type="ARBA" id="ARBA00006315"/>
    </source>
</evidence>
<gene>
    <name evidence="3" type="ordered locus">Hbut_0536</name>
</gene>
<dbReference type="KEGG" id="hbu:Hbut_0536"/>
<dbReference type="GeneID" id="4782277"/>
<dbReference type="RefSeq" id="WP_011821714.1">
    <property type="nucleotide sequence ID" value="NC_008818.1"/>
</dbReference>
<dbReference type="STRING" id="415426.Hbut_0536"/>
<evidence type="ECO:0000256" key="2">
    <source>
        <dbReference type="HAMAP-Rule" id="MF_00055"/>
    </source>
</evidence>
<dbReference type="InterPro" id="IPR036291">
    <property type="entry name" value="NAD(P)-bd_dom_sf"/>
</dbReference>
<evidence type="ECO:0000313" key="3">
    <source>
        <dbReference type="EMBL" id="ABM80396.1"/>
    </source>
</evidence>
<proteinExistence type="inferred from homology"/>
<reference evidence="3 4" key="1">
    <citation type="journal article" date="2007" name="Archaea">
        <title>The genome of Hyperthermus butylicus: a sulfur-reducing, peptide fermenting, neutrophilic Crenarchaeote growing up to 108 degrees C.</title>
        <authorList>
            <person name="Brugger K."/>
            <person name="Chen L."/>
            <person name="Stark M."/>
            <person name="Zibat A."/>
            <person name="Redder P."/>
            <person name="Ruepp A."/>
            <person name="Awayez M."/>
            <person name="She Q."/>
            <person name="Garrett R.A."/>
            <person name="Klenk H.P."/>
        </authorList>
    </citation>
    <scope>NUCLEOTIDE SEQUENCE [LARGE SCALE GENOMIC DNA]</scope>
    <source>
        <strain evidence="4">DSM 5456 / JCM 9403 / PLM1-5</strain>
    </source>
</reference>
<organism evidence="3 4">
    <name type="scientific">Hyperthermus butylicus (strain DSM 5456 / JCM 9403 / PLM1-5)</name>
    <dbReference type="NCBI Taxonomy" id="415426"/>
    <lineage>
        <taxon>Archaea</taxon>
        <taxon>Thermoproteota</taxon>
        <taxon>Thermoprotei</taxon>
        <taxon>Desulfurococcales</taxon>
        <taxon>Pyrodictiaceae</taxon>
        <taxon>Hyperthermus</taxon>
    </lineage>
</organism>
<dbReference type="SUPFAM" id="SSF51735">
    <property type="entry name" value="NAD(P)-binding Rossmann-fold domains"/>
    <property type="match status" value="1"/>
</dbReference>